<feature type="region of interest" description="Disordered" evidence="2">
    <location>
        <begin position="188"/>
        <end position="208"/>
    </location>
</feature>
<dbReference type="AlphaFoldDB" id="A0A699KZE5"/>
<evidence type="ECO:0000256" key="2">
    <source>
        <dbReference type="SAM" id="MobiDB-lite"/>
    </source>
</evidence>
<gene>
    <name evidence="3" type="ORF">Tci_685449</name>
</gene>
<keyword evidence="1" id="KW-0175">Coiled coil</keyword>
<protein>
    <submittedName>
        <fullName evidence="3">Uncharacterized protein</fullName>
    </submittedName>
</protein>
<accession>A0A699KZE5</accession>
<evidence type="ECO:0000313" key="3">
    <source>
        <dbReference type="EMBL" id="GFB13478.1"/>
    </source>
</evidence>
<evidence type="ECO:0000256" key="1">
    <source>
        <dbReference type="SAM" id="Coils"/>
    </source>
</evidence>
<proteinExistence type="predicted"/>
<reference evidence="3" key="1">
    <citation type="journal article" date="2019" name="Sci. Rep.">
        <title>Draft genome of Tanacetum cinerariifolium, the natural source of mosquito coil.</title>
        <authorList>
            <person name="Yamashiro T."/>
            <person name="Shiraishi A."/>
            <person name="Satake H."/>
            <person name="Nakayama K."/>
        </authorList>
    </citation>
    <scope>NUCLEOTIDE SEQUENCE</scope>
</reference>
<sequence length="311" mass="35062">MRVKTFLVMTKSKLNKYKADEEMKDAENDKSEKVEEEHVNEEQKARFEQAGSARANVVIPEPAVPNPSSSLILLSTEYGNQFLNVSSDTSLVVILKDPTEIEIQSMVGVFIHQEDFVVLRTPLIDIVISMVTEKTTPTPKQTPPTTKAQHSGSFQEHQKHLDLYNALIGLISLDEAIKKESKPLKYNQAGLSKKGNTPSKSSKTDKYVNTDKTVEETVKEVAMDVKELVNDEIEPPQDDASPKQDKSTWFEQPPKPETPDLEWKYTISLTKTKAAGYDLKGIKDMIPKLWSTVKEAYDKNAALGIYHWRPK</sequence>
<organism evidence="3">
    <name type="scientific">Tanacetum cinerariifolium</name>
    <name type="common">Dalmatian daisy</name>
    <name type="synonym">Chrysanthemum cinerariifolium</name>
    <dbReference type="NCBI Taxonomy" id="118510"/>
    <lineage>
        <taxon>Eukaryota</taxon>
        <taxon>Viridiplantae</taxon>
        <taxon>Streptophyta</taxon>
        <taxon>Embryophyta</taxon>
        <taxon>Tracheophyta</taxon>
        <taxon>Spermatophyta</taxon>
        <taxon>Magnoliopsida</taxon>
        <taxon>eudicotyledons</taxon>
        <taxon>Gunneridae</taxon>
        <taxon>Pentapetalae</taxon>
        <taxon>asterids</taxon>
        <taxon>campanulids</taxon>
        <taxon>Asterales</taxon>
        <taxon>Asteraceae</taxon>
        <taxon>Asteroideae</taxon>
        <taxon>Anthemideae</taxon>
        <taxon>Anthemidinae</taxon>
        <taxon>Tanacetum</taxon>
    </lineage>
</organism>
<comment type="caution">
    <text evidence="3">The sequence shown here is derived from an EMBL/GenBank/DDBJ whole genome shotgun (WGS) entry which is preliminary data.</text>
</comment>
<dbReference type="EMBL" id="BKCJ010559578">
    <property type="protein sequence ID" value="GFB13478.1"/>
    <property type="molecule type" value="Genomic_DNA"/>
</dbReference>
<feature type="coiled-coil region" evidence="1">
    <location>
        <begin position="16"/>
        <end position="44"/>
    </location>
</feature>
<feature type="region of interest" description="Disordered" evidence="2">
    <location>
        <begin position="230"/>
        <end position="257"/>
    </location>
</feature>
<name>A0A699KZE5_TANCI</name>
<feature type="non-terminal residue" evidence="3">
    <location>
        <position position="311"/>
    </location>
</feature>